<dbReference type="InterPro" id="IPR047416">
    <property type="entry name" value="XPF_nuclease_Mus81"/>
</dbReference>
<keyword evidence="6 13" id="KW-0255">Endonuclease</keyword>
<evidence type="ECO:0000256" key="11">
    <source>
        <dbReference type="ARBA" id="ARBA00023204"/>
    </source>
</evidence>
<dbReference type="Gene3D" id="3.40.50.10130">
    <property type="match status" value="1"/>
</dbReference>
<reference evidence="15" key="1">
    <citation type="submission" date="2017-01" db="EMBL/GenBank/DDBJ databases">
        <title>A deep insight into the sialotranscriptome of adult male and female Cluex tarsalis mosquitoes.</title>
        <authorList>
            <person name="Ribeiro J.M."/>
            <person name="Moreira F."/>
            <person name="Bernard K.A."/>
            <person name="Calvo E."/>
        </authorList>
    </citation>
    <scope>NUCLEOTIDE SEQUENCE</scope>
    <source>
        <strain evidence="15">Kern County</strain>
        <tissue evidence="15">Salivary glands</tissue>
    </source>
</reference>
<evidence type="ECO:0000256" key="2">
    <source>
        <dbReference type="ARBA" id="ARBA00004123"/>
    </source>
</evidence>
<dbReference type="GO" id="GO:0003677">
    <property type="term" value="F:DNA binding"/>
    <property type="evidence" value="ECO:0007669"/>
    <property type="project" value="UniProtKB-UniRule"/>
</dbReference>
<keyword evidence="10 13" id="KW-0233">DNA recombination</keyword>
<dbReference type="InterPro" id="IPR010996">
    <property type="entry name" value="HHH_MUS81"/>
</dbReference>
<evidence type="ECO:0000256" key="10">
    <source>
        <dbReference type="ARBA" id="ARBA00023172"/>
    </source>
</evidence>
<dbReference type="Gene3D" id="1.10.150.110">
    <property type="entry name" value="DNA polymerase beta, N-terminal domain-like"/>
    <property type="match status" value="1"/>
</dbReference>
<evidence type="ECO:0000256" key="4">
    <source>
        <dbReference type="ARBA" id="ARBA00022722"/>
    </source>
</evidence>
<dbReference type="SUPFAM" id="SSF52980">
    <property type="entry name" value="Restriction endonuclease-like"/>
    <property type="match status" value="1"/>
</dbReference>
<dbReference type="PANTHER" id="PTHR13451">
    <property type="entry name" value="CLASS II CROSSOVER JUNCTION ENDONUCLEASE MUS81"/>
    <property type="match status" value="1"/>
</dbReference>
<organism evidence="15">
    <name type="scientific">Culex tarsalis</name>
    <name type="common">Encephalitis mosquito</name>
    <dbReference type="NCBI Taxonomy" id="7177"/>
    <lineage>
        <taxon>Eukaryota</taxon>
        <taxon>Metazoa</taxon>
        <taxon>Ecdysozoa</taxon>
        <taxon>Arthropoda</taxon>
        <taxon>Hexapoda</taxon>
        <taxon>Insecta</taxon>
        <taxon>Pterygota</taxon>
        <taxon>Neoptera</taxon>
        <taxon>Endopterygota</taxon>
        <taxon>Diptera</taxon>
        <taxon>Nematocera</taxon>
        <taxon>Culicoidea</taxon>
        <taxon>Culicidae</taxon>
        <taxon>Culicinae</taxon>
        <taxon>Culicini</taxon>
        <taxon>Culex</taxon>
        <taxon>Culex</taxon>
    </lineage>
</organism>
<dbReference type="Pfam" id="PF21292">
    <property type="entry name" value="EME1-MUS81_C"/>
    <property type="match status" value="1"/>
</dbReference>
<comment type="cofactor">
    <cofactor evidence="1 13">
        <name>Mg(2+)</name>
        <dbReference type="ChEBI" id="CHEBI:18420"/>
    </cofactor>
</comment>
<feature type="domain" description="ERCC4" evidence="14">
    <location>
        <begin position="201"/>
        <end position="299"/>
    </location>
</feature>
<dbReference type="EMBL" id="GFDL01015302">
    <property type="protein sequence ID" value="JAV19743.1"/>
    <property type="molecule type" value="Transcribed_RNA"/>
</dbReference>
<evidence type="ECO:0000256" key="3">
    <source>
        <dbReference type="ARBA" id="ARBA00010015"/>
    </source>
</evidence>
<evidence type="ECO:0000256" key="9">
    <source>
        <dbReference type="ARBA" id="ARBA00022842"/>
    </source>
</evidence>
<evidence type="ECO:0000256" key="8">
    <source>
        <dbReference type="ARBA" id="ARBA00022801"/>
    </source>
</evidence>
<keyword evidence="8 13" id="KW-0378">Hydrolase</keyword>
<dbReference type="Pfam" id="PF02732">
    <property type="entry name" value="ERCC4"/>
    <property type="match status" value="1"/>
</dbReference>
<keyword evidence="4 13" id="KW-0540">Nuclease</keyword>
<dbReference type="GO" id="GO:0031297">
    <property type="term" value="P:replication fork processing"/>
    <property type="evidence" value="ECO:0007669"/>
    <property type="project" value="UniProtKB-ARBA"/>
</dbReference>
<dbReference type="GO" id="GO:0048476">
    <property type="term" value="C:Holliday junction resolvase complex"/>
    <property type="evidence" value="ECO:0007669"/>
    <property type="project" value="UniProtKB-UniRule"/>
</dbReference>
<dbReference type="SMART" id="SM00891">
    <property type="entry name" value="ERCC4"/>
    <property type="match status" value="1"/>
</dbReference>
<evidence type="ECO:0000256" key="13">
    <source>
        <dbReference type="RuleBase" id="RU369042"/>
    </source>
</evidence>
<dbReference type="GO" id="GO:0048257">
    <property type="term" value="F:3'-flap endonuclease activity"/>
    <property type="evidence" value="ECO:0007669"/>
    <property type="project" value="TreeGrafter"/>
</dbReference>
<evidence type="ECO:0000259" key="14">
    <source>
        <dbReference type="SMART" id="SM00891"/>
    </source>
</evidence>
<name>A0A1Q3EWR3_CULTA</name>
<dbReference type="GO" id="GO:0006308">
    <property type="term" value="P:DNA catabolic process"/>
    <property type="evidence" value="ECO:0007669"/>
    <property type="project" value="UniProtKB-UniRule"/>
</dbReference>
<keyword evidence="5 13" id="KW-0479">Metal-binding</keyword>
<dbReference type="Pfam" id="PF14716">
    <property type="entry name" value="HHH_8"/>
    <property type="match status" value="1"/>
</dbReference>
<dbReference type="AlphaFoldDB" id="A0A1Q3EWR3"/>
<dbReference type="InterPro" id="IPR027421">
    <property type="entry name" value="DNA_pol_lamdba_lyase_dom_sf"/>
</dbReference>
<evidence type="ECO:0000313" key="15">
    <source>
        <dbReference type="EMBL" id="JAV19743.1"/>
    </source>
</evidence>
<dbReference type="GO" id="GO:0008821">
    <property type="term" value="F:crossover junction DNA endonuclease activity"/>
    <property type="evidence" value="ECO:0007669"/>
    <property type="project" value="UniProtKB-UniRule"/>
</dbReference>
<sequence>MPNQNSNQRSTVRRRIRIVPDAATGVPSPCSSTKRARIAVRMHHPNPLFERWLQEMIAKAEEKNTMGRIPLQKALESLRMFPLPLASGRDCFILAHFGRTICEALDQKLRAHVANGGKLAGTTGQEIVERALNDPGAGCYTQLLRMLGEEEKMDEEPGNEVAYELPEDLDLGDTEDEMEPCPQTSSTATQQFVNIRDPKVILLVDTAETIGKSKSNLDRTLKALQQNHVEHEVRRLSVGDFLWTVRDDTGAEYILPYIVERKRMDDLASSIKDGRFHEQKFRLKQCGLANVIYLIEHLGNNRQVGVPASTLSQAALNTFVQDFTVKYTENHLHTVLYLATMTGLLVKNVKNKTFLNITNHSPEQLAEATKNFNLSQSTIPLLAFESFNKQSSKTRPCTVKEIFMKQLLQVKLLTIEKVNAIVERYPTPRKLFLAFERCTSEAEKERLLNLQYGPAKRNIGLKLSKIVYQLFMSDVYQR</sequence>
<accession>A0A1Q3EWR3</accession>
<dbReference type="FunFam" id="1.10.150.110:FF:000001">
    <property type="entry name" value="Putative Crossover junction endonuclease MUS81"/>
    <property type="match status" value="1"/>
</dbReference>
<comment type="subcellular location">
    <subcellularLocation>
        <location evidence="2 13">Nucleus</location>
    </subcellularLocation>
</comment>
<dbReference type="Gene3D" id="1.10.150.670">
    <property type="entry name" value="Crossover junction endonuclease EME1, DNA-binding domain"/>
    <property type="match status" value="1"/>
</dbReference>
<evidence type="ECO:0000256" key="12">
    <source>
        <dbReference type="ARBA" id="ARBA00023242"/>
    </source>
</evidence>
<dbReference type="InterPro" id="IPR042530">
    <property type="entry name" value="EME1/EME2_C"/>
</dbReference>
<evidence type="ECO:0000256" key="6">
    <source>
        <dbReference type="ARBA" id="ARBA00022759"/>
    </source>
</evidence>
<proteinExistence type="inferred from homology"/>
<evidence type="ECO:0000256" key="5">
    <source>
        <dbReference type="ARBA" id="ARBA00022723"/>
    </source>
</evidence>
<dbReference type="InterPro" id="IPR006166">
    <property type="entry name" value="ERCC4_domain"/>
</dbReference>
<dbReference type="InterPro" id="IPR033309">
    <property type="entry name" value="Mus81"/>
</dbReference>
<comment type="subunit">
    <text evidence="13">Interacts with EME1.</text>
</comment>
<evidence type="ECO:0000256" key="7">
    <source>
        <dbReference type="ARBA" id="ARBA00022763"/>
    </source>
</evidence>
<keyword evidence="12 13" id="KW-0539">Nucleus</keyword>
<comment type="similarity">
    <text evidence="3 13">Belongs to the XPF family.</text>
</comment>
<dbReference type="SUPFAM" id="SSF47802">
    <property type="entry name" value="DNA polymerase beta, N-terminal domain-like"/>
    <property type="match status" value="1"/>
</dbReference>
<keyword evidence="9 13" id="KW-0460">Magnesium</keyword>
<dbReference type="GO" id="GO:0031573">
    <property type="term" value="P:mitotic intra-S DNA damage checkpoint signaling"/>
    <property type="evidence" value="ECO:0007669"/>
    <property type="project" value="TreeGrafter"/>
</dbReference>
<protein>
    <recommendedName>
        <fullName evidence="13">Crossover junction endonuclease MUS81</fullName>
        <ecNumber evidence="13">3.1.22.-</ecNumber>
    </recommendedName>
</protein>
<keyword evidence="11 13" id="KW-0234">DNA repair</keyword>
<comment type="function">
    <text evidence="13">Interacts with EME1 to form a DNA structure-specific endonuclease with substrate preference for branched DNA structures with a 5'-end at the branch nick. Typical substrates include 3'-flap structures, D-loops, replication forks and nicked Holliday junctions. May be required in mitosis for the processing of stalled or collapsed replication fork intermediates. May be required in meiosis for the repair of meiosis-specific double strand breaks subsequent to single-end invasion (SEI).</text>
</comment>
<dbReference type="PANTHER" id="PTHR13451:SF0">
    <property type="entry name" value="CROSSOVER JUNCTION ENDONUCLEASE MUS81"/>
    <property type="match status" value="1"/>
</dbReference>
<dbReference type="FunFam" id="3.40.50.10130:FF:000003">
    <property type="entry name" value="Crossover junction endonuclease MUS81"/>
    <property type="match status" value="1"/>
</dbReference>
<dbReference type="EC" id="3.1.22.-" evidence="13"/>
<dbReference type="GO" id="GO:0000712">
    <property type="term" value="P:resolution of meiotic recombination intermediates"/>
    <property type="evidence" value="ECO:0007669"/>
    <property type="project" value="TreeGrafter"/>
</dbReference>
<keyword evidence="7 13" id="KW-0227">DNA damage</keyword>
<dbReference type="GO" id="GO:0005634">
    <property type="term" value="C:nucleus"/>
    <property type="evidence" value="ECO:0007669"/>
    <property type="project" value="UniProtKB-SubCell"/>
</dbReference>
<dbReference type="GO" id="GO:0000727">
    <property type="term" value="P:double-strand break repair via break-induced replication"/>
    <property type="evidence" value="ECO:0007669"/>
    <property type="project" value="UniProtKB-UniRule"/>
</dbReference>
<dbReference type="GO" id="GO:0046872">
    <property type="term" value="F:metal ion binding"/>
    <property type="evidence" value="ECO:0007669"/>
    <property type="project" value="UniProtKB-UniRule"/>
</dbReference>
<dbReference type="CDD" id="cd20074">
    <property type="entry name" value="XPF_nuclease_Mus81"/>
    <property type="match status" value="1"/>
</dbReference>
<dbReference type="InterPro" id="IPR011335">
    <property type="entry name" value="Restrct_endonuc-II-like"/>
</dbReference>
<evidence type="ECO:0000256" key="1">
    <source>
        <dbReference type="ARBA" id="ARBA00001946"/>
    </source>
</evidence>